<dbReference type="InterPro" id="IPR040079">
    <property type="entry name" value="Glutathione_S-Trfase"/>
</dbReference>
<dbReference type="SFLD" id="SFLDG00358">
    <property type="entry name" value="Main_(cytGST)"/>
    <property type="match status" value="1"/>
</dbReference>
<sequence length="216" mass="24519">MHSKLYLQGETMMILYGIEWSRAKYVLFTLAELGLDFQHVRINPFEKEKNASEYLKLNPLAQVPTLVDGDLVLTEAVAINFYLSRKYGAGKLWVDRLEDEAQLYKWSLFAVTQMETACVDIILHRKVFDAKVRNPDIIQVAEKKLTKPLEVLNNHLAGKDFLVTGKFTVADINMAGVLSFALGGEFYFSPYHHVARYLDAILSRPACRKAGIAPYT</sequence>
<dbReference type="Pfam" id="PF00043">
    <property type="entry name" value="GST_C"/>
    <property type="match status" value="1"/>
</dbReference>
<dbReference type="SFLD" id="SFLDG01150">
    <property type="entry name" value="Main.1:_Beta-like"/>
    <property type="match status" value="1"/>
</dbReference>
<dbReference type="InterPro" id="IPR036249">
    <property type="entry name" value="Thioredoxin-like_sf"/>
</dbReference>
<dbReference type="SUPFAM" id="SSF52833">
    <property type="entry name" value="Thioredoxin-like"/>
    <property type="match status" value="1"/>
</dbReference>
<organism evidence="4 5">
    <name type="scientific">Nitrosomonas ureae</name>
    <dbReference type="NCBI Taxonomy" id="44577"/>
    <lineage>
        <taxon>Bacteria</taxon>
        <taxon>Pseudomonadati</taxon>
        <taxon>Pseudomonadota</taxon>
        <taxon>Betaproteobacteria</taxon>
        <taxon>Nitrosomonadales</taxon>
        <taxon>Nitrosomonadaceae</taxon>
        <taxon>Nitrosomonas</taxon>
    </lineage>
</organism>
<dbReference type="CDD" id="cd03046">
    <property type="entry name" value="GST_N_GTT1_like"/>
    <property type="match status" value="1"/>
</dbReference>
<name>A0A2T5IUT7_9PROT</name>
<evidence type="ECO:0000259" key="2">
    <source>
        <dbReference type="PROSITE" id="PS50404"/>
    </source>
</evidence>
<dbReference type="GO" id="GO:0016740">
    <property type="term" value="F:transferase activity"/>
    <property type="evidence" value="ECO:0007669"/>
    <property type="project" value="UniProtKB-KW"/>
</dbReference>
<dbReference type="SUPFAM" id="SSF47616">
    <property type="entry name" value="GST C-terminal domain-like"/>
    <property type="match status" value="1"/>
</dbReference>
<dbReference type="InterPro" id="IPR004046">
    <property type="entry name" value="GST_C"/>
</dbReference>
<reference evidence="4 5" key="1">
    <citation type="submission" date="2018-04" db="EMBL/GenBank/DDBJ databases">
        <title>Active sludge and wastewater microbial communities from Klosterneuburg, Austria.</title>
        <authorList>
            <person name="Wagner M."/>
        </authorList>
    </citation>
    <scope>NUCLEOTIDE SEQUENCE [LARGE SCALE GENOMIC DNA]</scope>
    <source>
        <strain evidence="4 5">Nm4</strain>
    </source>
</reference>
<dbReference type="InterPro" id="IPR036282">
    <property type="entry name" value="Glutathione-S-Trfase_C_sf"/>
</dbReference>
<dbReference type="PROSITE" id="PS50404">
    <property type="entry name" value="GST_NTER"/>
    <property type="match status" value="1"/>
</dbReference>
<evidence type="ECO:0000313" key="5">
    <source>
        <dbReference type="Proteomes" id="UP000244110"/>
    </source>
</evidence>
<dbReference type="PANTHER" id="PTHR44051:SF8">
    <property type="entry name" value="GLUTATHIONE S-TRANSFERASE GSTA"/>
    <property type="match status" value="1"/>
</dbReference>
<evidence type="ECO:0000256" key="1">
    <source>
        <dbReference type="RuleBase" id="RU003494"/>
    </source>
</evidence>
<gene>
    <name evidence="4" type="ORF">C8R28_100492</name>
</gene>
<dbReference type="AlphaFoldDB" id="A0A2T5IUT7"/>
<protein>
    <submittedName>
        <fullName evidence="4">Glutathione S-transferase</fullName>
    </submittedName>
</protein>
<proteinExistence type="inferred from homology"/>
<accession>A0A2T5IUT7</accession>
<evidence type="ECO:0000313" key="4">
    <source>
        <dbReference type="EMBL" id="PTQ87647.1"/>
    </source>
</evidence>
<dbReference type="Gene3D" id="3.40.30.10">
    <property type="entry name" value="Glutaredoxin"/>
    <property type="match status" value="1"/>
</dbReference>
<dbReference type="InterPro" id="IPR010987">
    <property type="entry name" value="Glutathione-S-Trfase_C-like"/>
</dbReference>
<dbReference type="PROSITE" id="PS50405">
    <property type="entry name" value="GST_CTER"/>
    <property type="match status" value="1"/>
</dbReference>
<dbReference type="InterPro" id="IPR004045">
    <property type="entry name" value="Glutathione_S-Trfase_N"/>
</dbReference>
<evidence type="ECO:0000259" key="3">
    <source>
        <dbReference type="PROSITE" id="PS50405"/>
    </source>
</evidence>
<dbReference type="Proteomes" id="UP000244110">
    <property type="component" value="Unassembled WGS sequence"/>
</dbReference>
<comment type="similarity">
    <text evidence="1">Belongs to the GST superfamily.</text>
</comment>
<comment type="caution">
    <text evidence="4">The sequence shown here is derived from an EMBL/GenBank/DDBJ whole genome shotgun (WGS) entry which is preliminary data.</text>
</comment>
<feature type="domain" description="GST N-terminal" evidence="2">
    <location>
        <begin position="10"/>
        <end position="91"/>
    </location>
</feature>
<dbReference type="EMBL" id="QAOL01000004">
    <property type="protein sequence ID" value="PTQ87647.1"/>
    <property type="molecule type" value="Genomic_DNA"/>
</dbReference>
<feature type="domain" description="GST C-terminal" evidence="3">
    <location>
        <begin position="96"/>
        <end position="216"/>
    </location>
</feature>
<keyword evidence="4" id="KW-0808">Transferase</keyword>
<dbReference type="Pfam" id="PF02798">
    <property type="entry name" value="GST_N"/>
    <property type="match status" value="1"/>
</dbReference>
<dbReference type="CDD" id="cd03207">
    <property type="entry name" value="GST_C_8"/>
    <property type="match status" value="1"/>
</dbReference>
<dbReference type="PANTHER" id="PTHR44051">
    <property type="entry name" value="GLUTATHIONE S-TRANSFERASE-RELATED"/>
    <property type="match status" value="1"/>
</dbReference>
<dbReference type="Gene3D" id="1.20.1050.10">
    <property type="match status" value="1"/>
</dbReference>
<dbReference type="SFLD" id="SFLDS00019">
    <property type="entry name" value="Glutathione_Transferase_(cytos"/>
    <property type="match status" value="1"/>
</dbReference>